<evidence type="ECO:0000313" key="6">
    <source>
        <dbReference type="Proteomes" id="UP001158049"/>
    </source>
</evidence>
<keyword evidence="1" id="KW-0175">Coiled coil</keyword>
<feature type="domain" description="GGDEF" evidence="4">
    <location>
        <begin position="501"/>
        <end position="633"/>
    </location>
</feature>
<dbReference type="InterPro" id="IPR054327">
    <property type="entry name" value="His-kinase-like_sensor"/>
</dbReference>
<dbReference type="PROSITE" id="PS50887">
    <property type="entry name" value="GGDEF"/>
    <property type="match status" value="1"/>
</dbReference>
<dbReference type="PROSITE" id="PS50113">
    <property type="entry name" value="PAC"/>
    <property type="match status" value="1"/>
</dbReference>
<evidence type="ECO:0000259" key="4">
    <source>
        <dbReference type="PROSITE" id="PS50887"/>
    </source>
</evidence>
<keyword evidence="2" id="KW-0812">Transmembrane</keyword>
<dbReference type="Pfam" id="PF22588">
    <property type="entry name" value="dCache_1_like"/>
    <property type="match status" value="1"/>
</dbReference>
<dbReference type="CDD" id="cd01949">
    <property type="entry name" value="GGDEF"/>
    <property type="match status" value="1"/>
</dbReference>
<keyword evidence="2" id="KW-1133">Transmembrane helix</keyword>
<dbReference type="PANTHER" id="PTHR44757">
    <property type="entry name" value="DIGUANYLATE CYCLASE DGCP"/>
    <property type="match status" value="1"/>
</dbReference>
<evidence type="ECO:0000256" key="1">
    <source>
        <dbReference type="SAM" id="Coils"/>
    </source>
</evidence>
<dbReference type="PANTHER" id="PTHR44757:SF2">
    <property type="entry name" value="BIOFILM ARCHITECTURE MAINTENANCE PROTEIN MBAA"/>
    <property type="match status" value="1"/>
</dbReference>
<dbReference type="SMART" id="SM00267">
    <property type="entry name" value="GGDEF"/>
    <property type="match status" value="1"/>
</dbReference>
<dbReference type="InterPro" id="IPR000014">
    <property type="entry name" value="PAS"/>
</dbReference>
<dbReference type="RefSeq" id="WP_283442638.1">
    <property type="nucleotide sequence ID" value="NZ_FXUL01000008.1"/>
</dbReference>
<dbReference type="InterPro" id="IPR013656">
    <property type="entry name" value="PAS_4"/>
</dbReference>
<proteinExistence type="predicted"/>
<accession>A0ABY1QAL7</accession>
<dbReference type="InterPro" id="IPR035965">
    <property type="entry name" value="PAS-like_dom_sf"/>
</dbReference>
<dbReference type="Proteomes" id="UP001158049">
    <property type="component" value="Unassembled WGS sequence"/>
</dbReference>
<dbReference type="Gene3D" id="3.30.450.20">
    <property type="entry name" value="PAS domain"/>
    <property type="match status" value="3"/>
</dbReference>
<name>A0ABY1QAL7_9BURK</name>
<protein>
    <submittedName>
        <fullName evidence="5">PAS domain S-box-containing protein/diguanylate cyclase (GGDEF) domain-containing protein</fullName>
    </submittedName>
</protein>
<gene>
    <name evidence="5" type="ORF">SAMN06295970_108132</name>
</gene>
<dbReference type="Pfam" id="PF00990">
    <property type="entry name" value="GGDEF"/>
    <property type="match status" value="1"/>
</dbReference>
<dbReference type="InterPro" id="IPR000700">
    <property type="entry name" value="PAS-assoc_C"/>
</dbReference>
<dbReference type="Gene3D" id="3.30.70.270">
    <property type="match status" value="1"/>
</dbReference>
<dbReference type="CDD" id="cd12915">
    <property type="entry name" value="PDC2_DGC_like"/>
    <property type="match status" value="1"/>
</dbReference>
<feature type="coiled-coil region" evidence="1">
    <location>
        <begin position="322"/>
        <end position="349"/>
    </location>
</feature>
<dbReference type="SUPFAM" id="SSF55073">
    <property type="entry name" value="Nucleotide cyclase"/>
    <property type="match status" value="1"/>
</dbReference>
<reference evidence="5 6" key="1">
    <citation type="submission" date="2017-05" db="EMBL/GenBank/DDBJ databases">
        <authorList>
            <person name="Varghese N."/>
            <person name="Submissions S."/>
        </authorList>
    </citation>
    <scope>NUCLEOTIDE SEQUENCE [LARGE SCALE GENOMIC DNA]</scope>
    <source>
        <strain evidence="5 6">DSM 26001</strain>
    </source>
</reference>
<dbReference type="EMBL" id="FXUL01000008">
    <property type="protein sequence ID" value="SMP62484.1"/>
    <property type="molecule type" value="Genomic_DNA"/>
</dbReference>
<evidence type="ECO:0000259" key="3">
    <source>
        <dbReference type="PROSITE" id="PS50113"/>
    </source>
</evidence>
<keyword evidence="2" id="KW-0472">Membrane</keyword>
<dbReference type="InterPro" id="IPR000160">
    <property type="entry name" value="GGDEF_dom"/>
</dbReference>
<comment type="caution">
    <text evidence="5">The sequence shown here is derived from an EMBL/GenBank/DDBJ whole genome shotgun (WGS) entry which is preliminary data.</text>
</comment>
<dbReference type="Pfam" id="PF08448">
    <property type="entry name" value="PAS_4"/>
    <property type="match status" value="1"/>
</dbReference>
<sequence length="637" mass="70129">MTTSLASLQRSSYANFRLRLLLGFSFLVLLLLALMGWKIHSDYQNDRNTALWQTKSFSQAMGAHVSSQIAVVDSALLHATEAIAKLGEEKTPSAASIRGILAPSNGAPDDNFWMAFIDAQGMGVTSSTNLPIQGISYADRPYFVAHLGPEERGLFVDAPEVGRISKRPLFFLSRRVMTPGGKLIGIVVASIDASVFARVFRNALFQPSLSITLIHTDGKIIAREPRFKESFAAVITETEFYRHVKISPNGSYEHQSLIDGQQRIYSFQTLDRLPLALSVGIASEAWTNGIEEGLTAAAAVFAVILAVMVFSGRFALHSFRRLEESEAGQKSLNQDLRSLQADLTRGEKRLRMIADSLPALVSYIDAEERYVFHNSYYRHVFGADLPAMVGRTMREMFGDAMYLSIKTEVDAALGGKRVSFERTMSVHGIERHLKFQYTPDFDAAGKVVGFYTMVTDISDMKLIQARLMEMTRIDALTGLPNRNQLHDRLAEALTRARRCGLQVGCLYLDIDNFKSINDTLGHAAGDQVLCQFGARLQRSVREADLVARLAGDEFVIVLEGIHEPDEAMRAAEKIVDAMGVPFDIDGPPRIVTTSVGIAVSDDGDDPDALLRKADAALYITKRAGKNGFELHVPGAVT</sequence>
<feature type="transmembrane region" description="Helical" evidence="2">
    <location>
        <begin position="20"/>
        <end position="37"/>
    </location>
</feature>
<dbReference type="CDD" id="cd12914">
    <property type="entry name" value="PDC1_DGC_like"/>
    <property type="match status" value="1"/>
</dbReference>
<feature type="domain" description="PAC" evidence="3">
    <location>
        <begin position="416"/>
        <end position="469"/>
    </location>
</feature>
<dbReference type="InterPro" id="IPR043128">
    <property type="entry name" value="Rev_trsase/Diguanyl_cyclase"/>
</dbReference>
<dbReference type="InterPro" id="IPR029787">
    <property type="entry name" value="Nucleotide_cyclase"/>
</dbReference>
<keyword evidence="6" id="KW-1185">Reference proteome</keyword>
<dbReference type="InterPro" id="IPR052155">
    <property type="entry name" value="Biofilm_reg_signaling"/>
</dbReference>
<organism evidence="5 6">
    <name type="scientific">Noviherbaspirillum suwonense</name>
    <dbReference type="NCBI Taxonomy" id="1224511"/>
    <lineage>
        <taxon>Bacteria</taxon>
        <taxon>Pseudomonadati</taxon>
        <taxon>Pseudomonadota</taxon>
        <taxon>Betaproteobacteria</taxon>
        <taxon>Burkholderiales</taxon>
        <taxon>Oxalobacteraceae</taxon>
        <taxon>Noviherbaspirillum</taxon>
    </lineage>
</organism>
<dbReference type="SUPFAM" id="SSF55785">
    <property type="entry name" value="PYP-like sensor domain (PAS domain)"/>
    <property type="match status" value="1"/>
</dbReference>
<dbReference type="NCBIfam" id="TIGR00229">
    <property type="entry name" value="sensory_box"/>
    <property type="match status" value="1"/>
</dbReference>
<evidence type="ECO:0000313" key="5">
    <source>
        <dbReference type="EMBL" id="SMP62484.1"/>
    </source>
</evidence>
<dbReference type="NCBIfam" id="TIGR00254">
    <property type="entry name" value="GGDEF"/>
    <property type="match status" value="1"/>
</dbReference>
<evidence type="ECO:0000256" key="2">
    <source>
        <dbReference type="SAM" id="Phobius"/>
    </source>
</evidence>